<accession>A0A437MSH9</accession>
<proteinExistence type="predicted"/>
<comment type="caution">
    <text evidence="1">The sequence shown here is derived from an EMBL/GenBank/DDBJ whole genome shotgun (WGS) entry which is preliminary data.</text>
</comment>
<keyword evidence="2" id="KW-1185">Reference proteome</keyword>
<gene>
    <name evidence="1" type="ORF">EOD41_11450</name>
</gene>
<dbReference type="EMBL" id="SACK01000004">
    <property type="protein sequence ID" value="RVU00610.1"/>
    <property type="molecule type" value="Genomic_DNA"/>
</dbReference>
<dbReference type="OrthoDB" id="798907at2"/>
<organism evidence="1 2">
    <name type="scientific">Mucilaginibacter limnophilus</name>
    <dbReference type="NCBI Taxonomy" id="1932778"/>
    <lineage>
        <taxon>Bacteria</taxon>
        <taxon>Pseudomonadati</taxon>
        <taxon>Bacteroidota</taxon>
        <taxon>Sphingobacteriia</taxon>
        <taxon>Sphingobacteriales</taxon>
        <taxon>Sphingobacteriaceae</taxon>
        <taxon>Mucilaginibacter</taxon>
    </lineage>
</organism>
<dbReference type="AlphaFoldDB" id="A0A437MSH9"/>
<name>A0A437MSH9_9SPHI</name>
<evidence type="ECO:0000313" key="2">
    <source>
        <dbReference type="Proteomes" id="UP000282759"/>
    </source>
</evidence>
<reference evidence="1 2" key="1">
    <citation type="submission" date="2019-01" db="EMBL/GenBank/DDBJ databases">
        <authorList>
            <person name="Chen W.-M."/>
        </authorList>
    </citation>
    <scope>NUCLEOTIDE SEQUENCE [LARGE SCALE GENOMIC DNA]</scope>
    <source>
        <strain evidence="1 2">YBJ-36</strain>
    </source>
</reference>
<dbReference type="RefSeq" id="WP_127704950.1">
    <property type="nucleotide sequence ID" value="NZ_SACK01000004.1"/>
</dbReference>
<protein>
    <submittedName>
        <fullName evidence="1">Uncharacterized protein</fullName>
    </submittedName>
</protein>
<sequence length="99" mass="11207">MKNNNFETISDAYQLVKGAKIKGKTQDEIFELGHYDPDKRGYTVYPYEEGVMFRDFSVLVSEKELKNNYLIEVVKAKAIQAGINEKVNALADINSLKSA</sequence>
<dbReference type="Proteomes" id="UP000282759">
    <property type="component" value="Unassembled WGS sequence"/>
</dbReference>
<evidence type="ECO:0000313" key="1">
    <source>
        <dbReference type="EMBL" id="RVU00610.1"/>
    </source>
</evidence>